<feature type="region of interest" description="Disordered" evidence="1">
    <location>
        <begin position="97"/>
        <end position="138"/>
    </location>
</feature>
<evidence type="ECO:0000313" key="3">
    <source>
        <dbReference type="Proteomes" id="UP000629468"/>
    </source>
</evidence>
<proteinExistence type="predicted"/>
<dbReference type="Proteomes" id="UP000629468">
    <property type="component" value="Unassembled WGS sequence"/>
</dbReference>
<name>A0A8H7KIA7_AGABI</name>
<dbReference type="EMBL" id="JABXXO010000005">
    <property type="protein sequence ID" value="KAF7777550.1"/>
    <property type="molecule type" value="Genomic_DNA"/>
</dbReference>
<feature type="compositionally biased region" description="Basic and acidic residues" evidence="1">
    <location>
        <begin position="109"/>
        <end position="121"/>
    </location>
</feature>
<evidence type="ECO:0008006" key="4">
    <source>
        <dbReference type="Google" id="ProtNLM"/>
    </source>
</evidence>
<reference evidence="2 3" key="1">
    <citation type="journal article" name="Sci. Rep.">
        <title>Telomere-to-telomere assembled and centromere annotated genomes of the two main subspecies of the button mushroom Agaricus bisporus reveal especially polymorphic chromosome ends.</title>
        <authorList>
            <person name="Sonnenberg A.S.M."/>
            <person name="Sedaghat-Telgerd N."/>
            <person name="Lavrijssen B."/>
            <person name="Ohm R.A."/>
            <person name="Hendrickx P.M."/>
            <person name="Scholtmeijer K."/>
            <person name="Baars J.J.P."/>
            <person name="van Peer A."/>
        </authorList>
    </citation>
    <scope>NUCLEOTIDE SEQUENCE [LARGE SCALE GENOMIC DNA]</scope>
    <source>
        <strain evidence="2 3">H119_p4</strain>
    </source>
</reference>
<sequence>MLVAARTWFRQSGRRYFNQRRPVTATHILLSDVPRTATPADIRRAISRADVVGVSDITLDYKYFKPTERAILTLVSPSYLAHNLATLQNLTISGLPVSSQPYVPDSPPVEEKRRTRGHEGRSQAAERGALNGDGPNAGISENKEMNVIFSGMPARTTVKDLAELLKDFDVALSSKGLPHIQKITPPGDVFALTAKFLVTLSSVTEAHRLVRAMHATYHGNDFLLSAKIIY</sequence>
<evidence type="ECO:0000313" key="2">
    <source>
        <dbReference type="EMBL" id="KAF7777550.1"/>
    </source>
</evidence>
<organism evidence="2 3">
    <name type="scientific">Agaricus bisporus var. burnettii</name>
    <dbReference type="NCBI Taxonomy" id="192524"/>
    <lineage>
        <taxon>Eukaryota</taxon>
        <taxon>Fungi</taxon>
        <taxon>Dikarya</taxon>
        <taxon>Basidiomycota</taxon>
        <taxon>Agaricomycotina</taxon>
        <taxon>Agaricomycetes</taxon>
        <taxon>Agaricomycetidae</taxon>
        <taxon>Agaricales</taxon>
        <taxon>Agaricineae</taxon>
        <taxon>Agaricaceae</taxon>
        <taxon>Agaricus</taxon>
    </lineage>
</organism>
<accession>A0A8H7KIA7</accession>
<dbReference type="AlphaFoldDB" id="A0A8H7KIA7"/>
<comment type="caution">
    <text evidence="2">The sequence shown here is derived from an EMBL/GenBank/DDBJ whole genome shotgun (WGS) entry which is preliminary data.</text>
</comment>
<protein>
    <recommendedName>
        <fullName evidence="4">RRM domain-containing protein</fullName>
    </recommendedName>
</protein>
<evidence type="ECO:0000256" key="1">
    <source>
        <dbReference type="SAM" id="MobiDB-lite"/>
    </source>
</evidence>
<gene>
    <name evidence="2" type="ORF">Agabi119p4_3622</name>
</gene>